<protein>
    <submittedName>
        <fullName evidence="2">Uncharacterized protein</fullName>
    </submittedName>
</protein>
<evidence type="ECO:0000256" key="1">
    <source>
        <dbReference type="SAM" id="MobiDB-lite"/>
    </source>
</evidence>
<name>A0A819IDN4_9BILA</name>
<dbReference type="AlphaFoldDB" id="A0A819IDN4"/>
<dbReference type="PANTHER" id="PTHR34776:SF1">
    <property type="entry name" value="F17F16.3 PROTEIN"/>
    <property type="match status" value="1"/>
</dbReference>
<proteinExistence type="predicted"/>
<feature type="region of interest" description="Disordered" evidence="1">
    <location>
        <begin position="338"/>
        <end position="417"/>
    </location>
</feature>
<dbReference type="Proteomes" id="UP000663836">
    <property type="component" value="Unassembled WGS sequence"/>
</dbReference>
<sequence>MADEDVESFIQDFTVLNRRAINLIAFENEQEDWLYNAEDNLVQAVQNPSHASQNDIKLLEDRLTRRLLLQHVTGLFVNTINMKEIQKKKSLQVPNRYKHLFLEEGIDIALIEGGNIMFIYERTSGGDTAAAFGNADIESFYILLIPKANETVEDDNNDVKKRLIKIIKKRLPDVTDKYSWMLVKNFNNDIKNIQEERDGKLIIKTDNIIGRGRYLMQNHESYRTTITYDLESPAEIDFFQNQFNIAKHDSFYIMVLNPLVTMSSSHHCIKFPENVQKIFQPSYRWSTGHTDMMDIEGCEMLLINRAIVNVQQLLDKLESETIEEIDFETIEEIDFETIEEIDSKKEEEIDSKKEEEIDSKKEEEIDSKKEEEIDSKKEEEPDSKKEEEPDSSKTTTKIDDNELGEKKHLTLPFNDRQ</sequence>
<accession>A0A819IDN4</accession>
<gene>
    <name evidence="2" type="ORF">JBS370_LOCUS21415</name>
</gene>
<reference evidence="2" key="1">
    <citation type="submission" date="2021-02" db="EMBL/GenBank/DDBJ databases">
        <authorList>
            <person name="Nowell W R."/>
        </authorList>
    </citation>
    <scope>NUCLEOTIDE SEQUENCE</scope>
</reference>
<comment type="caution">
    <text evidence="2">The sequence shown here is derived from an EMBL/GenBank/DDBJ whole genome shotgun (WGS) entry which is preliminary data.</text>
</comment>
<evidence type="ECO:0000313" key="2">
    <source>
        <dbReference type="EMBL" id="CAF3911314.1"/>
    </source>
</evidence>
<evidence type="ECO:0000313" key="3">
    <source>
        <dbReference type="Proteomes" id="UP000663836"/>
    </source>
</evidence>
<feature type="compositionally biased region" description="Basic and acidic residues" evidence="1">
    <location>
        <begin position="341"/>
        <end position="408"/>
    </location>
</feature>
<dbReference type="EMBL" id="CAJOBD010002838">
    <property type="protein sequence ID" value="CAF3911314.1"/>
    <property type="molecule type" value="Genomic_DNA"/>
</dbReference>
<organism evidence="2 3">
    <name type="scientific">Rotaria sordida</name>
    <dbReference type="NCBI Taxonomy" id="392033"/>
    <lineage>
        <taxon>Eukaryota</taxon>
        <taxon>Metazoa</taxon>
        <taxon>Spiralia</taxon>
        <taxon>Gnathifera</taxon>
        <taxon>Rotifera</taxon>
        <taxon>Eurotatoria</taxon>
        <taxon>Bdelloidea</taxon>
        <taxon>Philodinida</taxon>
        <taxon>Philodinidae</taxon>
        <taxon>Rotaria</taxon>
    </lineage>
</organism>
<dbReference type="PANTHER" id="PTHR34776">
    <property type="entry name" value="F17F16.3 PROTEIN"/>
    <property type="match status" value="1"/>
</dbReference>